<evidence type="ECO:0000313" key="1">
    <source>
        <dbReference type="EMBL" id="AWP13552.1"/>
    </source>
</evidence>
<dbReference type="AlphaFoldDB" id="A0A2U9CFC1"/>
<evidence type="ECO:0000313" key="2">
    <source>
        <dbReference type="Proteomes" id="UP000246464"/>
    </source>
</evidence>
<name>A0A2U9CFC1_SCOMX</name>
<proteinExistence type="predicted"/>
<organism evidence="1 2">
    <name type="scientific">Scophthalmus maximus</name>
    <name type="common">Turbot</name>
    <name type="synonym">Psetta maxima</name>
    <dbReference type="NCBI Taxonomy" id="52904"/>
    <lineage>
        <taxon>Eukaryota</taxon>
        <taxon>Metazoa</taxon>
        <taxon>Chordata</taxon>
        <taxon>Craniata</taxon>
        <taxon>Vertebrata</taxon>
        <taxon>Euteleostomi</taxon>
        <taxon>Actinopterygii</taxon>
        <taxon>Neopterygii</taxon>
        <taxon>Teleostei</taxon>
        <taxon>Neoteleostei</taxon>
        <taxon>Acanthomorphata</taxon>
        <taxon>Carangaria</taxon>
        <taxon>Pleuronectiformes</taxon>
        <taxon>Pleuronectoidei</taxon>
        <taxon>Scophthalmidae</taxon>
        <taxon>Scophthalmus</taxon>
    </lineage>
</organism>
<dbReference type="EMBL" id="CP026256">
    <property type="protein sequence ID" value="AWP13552.1"/>
    <property type="molecule type" value="Genomic_DNA"/>
</dbReference>
<reference evidence="1 2" key="1">
    <citation type="submission" date="2017-12" db="EMBL/GenBank/DDBJ databases">
        <title>Integrating genomic resources of turbot (Scophthalmus maximus) in depth evaluation of genetic and physical mapping variation across individuals.</title>
        <authorList>
            <person name="Martinez P."/>
        </authorList>
    </citation>
    <scope>NUCLEOTIDE SEQUENCE [LARGE SCALE GENOMIC DNA]</scope>
</reference>
<keyword evidence="2" id="KW-1185">Reference proteome</keyword>
<sequence>MRLPHWRLADGGPLLSQVSLHTVWITSLFGLRETRIQIRSEYGLRVDLSSSPLG</sequence>
<protein>
    <submittedName>
        <fullName evidence="1">Uncharacterized protein</fullName>
    </submittedName>
</protein>
<accession>A0A2U9CFC1</accession>
<dbReference type="Proteomes" id="UP000246464">
    <property type="component" value="Chromosome 14"/>
</dbReference>
<gene>
    <name evidence="1" type="ORF">SMAX5B_001115</name>
</gene>